<dbReference type="SUPFAM" id="SSF47933">
    <property type="entry name" value="ERP29 C domain-like"/>
    <property type="match status" value="1"/>
</dbReference>
<dbReference type="NCBIfam" id="TIGR01126">
    <property type="entry name" value="pdi_dom"/>
    <property type="match status" value="1"/>
</dbReference>
<comment type="catalytic activity">
    <reaction evidence="1">
        <text>Catalyzes the rearrangement of -S-S- bonds in proteins.</text>
        <dbReference type="EC" id="5.3.4.1"/>
    </reaction>
</comment>
<keyword evidence="7" id="KW-0413">Isomerase</keyword>
<dbReference type="Pfam" id="PF07749">
    <property type="entry name" value="ERp29"/>
    <property type="match status" value="1"/>
</dbReference>
<dbReference type="PANTHER" id="PTHR45672">
    <property type="entry name" value="PROTEIN DISULFIDE-ISOMERASE C17H9.14C-RELATED"/>
    <property type="match status" value="1"/>
</dbReference>
<dbReference type="PANTHER" id="PTHR45672:SF11">
    <property type="entry name" value="PROTEIN DISULFIDE-ISOMERASE C17H9.14C"/>
    <property type="match status" value="1"/>
</dbReference>
<keyword evidence="6" id="KW-1015">Disulfide bond</keyword>
<dbReference type="GO" id="GO:0003756">
    <property type="term" value="F:protein disulfide isomerase activity"/>
    <property type="evidence" value="ECO:0007669"/>
    <property type="project" value="UniProtKB-EC"/>
</dbReference>
<feature type="domain" description="Thioredoxin" evidence="11">
    <location>
        <begin position="14"/>
        <end position="132"/>
    </location>
</feature>
<dbReference type="InterPro" id="IPR051063">
    <property type="entry name" value="PDI"/>
</dbReference>
<organism evidence="12 13">
    <name type="scientific">Trichoglossum hirsutum</name>
    <dbReference type="NCBI Taxonomy" id="265104"/>
    <lineage>
        <taxon>Eukaryota</taxon>
        <taxon>Fungi</taxon>
        <taxon>Dikarya</taxon>
        <taxon>Ascomycota</taxon>
        <taxon>Pezizomycotina</taxon>
        <taxon>Geoglossomycetes</taxon>
        <taxon>Geoglossales</taxon>
        <taxon>Geoglossaceae</taxon>
        <taxon>Trichoglossum</taxon>
    </lineage>
</organism>
<dbReference type="InterPro" id="IPR017937">
    <property type="entry name" value="Thioredoxin_CS"/>
</dbReference>
<evidence type="ECO:0000256" key="3">
    <source>
        <dbReference type="ARBA" id="ARBA00012723"/>
    </source>
</evidence>
<evidence type="ECO:0000313" key="13">
    <source>
        <dbReference type="Proteomes" id="UP000750711"/>
    </source>
</evidence>
<dbReference type="InterPro" id="IPR011679">
    <property type="entry name" value="ERp29_C"/>
</dbReference>
<reference evidence="12" key="1">
    <citation type="submission" date="2021-03" db="EMBL/GenBank/DDBJ databases">
        <title>Comparative genomics and phylogenomic investigation of the class Geoglossomycetes provide insights into ecological specialization and systematics.</title>
        <authorList>
            <person name="Melie T."/>
            <person name="Pirro S."/>
            <person name="Miller A.N."/>
            <person name="Quandt A."/>
        </authorList>
    </citation>
    <scope>NUCLEOTIDE SEQUENCE</scope>
    <source>
        <strain evidence="12">CAQ_001_2017</strain>
    </source>
</reference>
<comment type="similarity">
    <text evidence="2 9">Belongs to the protein disulfide isomerase family.</text>
</comment>
<evidence type="ECO:0000256" key="9">
    <source>
        <dbReference type="RuleBase" id="RU004208"/>
    </source>
</evidence>
<evidence type="ECO:0000259" key="11">
    <source>
        <dbReference type="PROSITE" id="PS51352"/>
    </source>
</evidence>
<dbReference type="EC" id="5.3.4.1" evidence="3"/>
<protein>
    <recommendedName>
        <fullName evidence="3">protein disulfide-isomerase</fullName>
        <ecNumber evidence="3">5.3.4.1</ecNumber>
    </recommendedName>
</protein>
<dbReference type="PROSITE" id="PS51352">
    <property type="entry name" value="THIOREDOXIN_2"/>
    <property type="match status" value="2"/>
</dbReference>
<dbReference type="Pfam" id="PF00085">
    <property type="entry name" value="Thioredoxin"/>
    <property type="match status" value="2"/>
</dbReference>
<dbReference type="InterPro" id="IPR005788">
    <property type="entry name" value="PDI_thioredoxin-like_dom"/>
</dbReference>
<keyword evidence="13" id="KW-1185">Reference proteome</keyword>
<proteinExistence type="inferred from homology"/>
<dbReference type="Proteomes" id="UP000750711">
    <property type="component" value="Unassembled WGS sequence"/>
</dbReference>
<dbReference type="CDD" id="cd02998">
    <property type="entry name" value="PDI_a_ERp38"/>
    <property type="match status" value="1"/>
</dbReference>
<feature type="domain" description="Thioredoxin" evidence="11">
    <location>
        <begin position="134"/>
        <end position="273"/>
    </location>
</feature>
<gene>
    <name evidence="12" type="ORF">GP486_001465</name>
</gene>
<dbReference type="GO" id="GO:0006457">
    <property type="term" value="P:protein folding"/>
    <property type="evidence" value="ECO:0007669"/>
    <property type="project" value="TreeGrafter"/>
</dbReference>
<evidence type="ECO:0000256" key="8">
    <source>
        <dbReference type="ARBA" id="ARBA00023284"/>
    </source>
</evidence>
<dbReference type="InterPro" id="IPR036249">
    <property type="entry name" value="Thioredoxin-like_sf"/>
</dbReference>
<dbReference type="PROSITE" id="PS00194">
    <property type="entry name" value="THIOREDOXIN_1"/>
    <property type="match status" value="1"/>
</dbReference>
<evidence type="ECO:0000256" key="5">
    <source>
        <dbReference type="ARBA" id="ARBA00022737"/>
    </source>
</evidence>
<keyword evidence="8" id="KW-0676">Redox-active center</keyword>
<feature type="signal peptide" evidence="10">
    <location>
        <begin position="1"/>
        <end position="20"/>
    </location>
</feature>
<evidence type="ECO:0000256" key="10">
    <source>
        <dbReference type="SAM" id="SignalP"/>
    </source>
</evidence>
<dbReference type="Gene3D" id="1.20.1150.12">
    <property type="entry name" value="Endoplasmic reticulum resident protein 29, C-terminal domain"/>
    <property type="match status" value="1"/>
</dbReference>
<evidence type="ECO:0000256" key="4">
    <source>
        <dbReference type="ARBA" id="ARBA00022729"/>
    </source>
</evidence>
<dbReference type="CDD" id="cd00238">
    <property type="entry name" value="ERp29c"/>
    <property type="match status" value="1"/>
</dbReference>
<sequence length="386" mass="42123">MTRLSYYLLLSPLAMLGANALSAVLDLIPDNFDKVVLKSGKPALVEFYAPWCGHCKSLAPVYEELAQNFQFAEERLVIGKVDADEHKSLGKRFGVQGFPTLKWFDGKSETPEDYNGGRDLESLANFITEKTGIKQKAKKAKPSQVEMLTDSTFKEQIGGDKDVLVAFTTPWCGRKHYTRHYDGKRAHADTCVPDCKALAPTWESVADDFAGEPSVLVAKVDAEAPNAKATAEEQGVSSYPTIKFFPKGSTKPKAYEGGRSEADFVEFLNEQAGTHRVVGGGLNAKAGTIEALDAIVAKINTGETLSAVASKVQKAAKGITDKYAQYYVRVIEKLTKSEGYIKKELARLEGILKKGGLAPEKADDLTIRTNILRKFVGGKESSKDEL</sequence>
<dbReference type="SUPFAM" id="SSF52833">
    <property type="entry name" value="Thioredoxin-like"/>
    <property type="match status" value="2"/>
</dbReference>
<dbReference type="Gene3D" id="3.40.30.10">
    <property type="entry name" value="Glutaredoxin"/>
    <property type="match status" value="2"/>
</dbReference>
<dbReference type="PRINTS" id="PR00421">
    <property type="entry name" value="THIOREDOXIN"/>
</dbReference>
<dbReference type="InterPro" id="IPR036356">
    <property type="entry name" value="ERp29_C_sf"/>
</dbReference>
<keyword evidence="4 10" id="KW-0732">Signal</keyword>
<dbReference type="FunFam" id="3.40.30.10:FF:000032">
    <property type="entry name" value="Protein disulfide-isomerase A6 homolog"/>
    <property type="match status" value="1"/>
</dbReference>
<dbReference type="EMBL" id="JAGHQM010000131">
    <property type="protein sequence ID" value="KAH0565153.1"/>
    <property type="molecule type" value="Genomic_DNA"/>
</dbReference>
<evidence type="ECO:0000256" key="1">
    <source>
        <dbReference type="ARBA" id="ARBA00001182"/>
    </source>
</evidence>
<evidence type="ECO:0000256" key="6">
    <source>
        <dbReference type="ARBA" id="ARBA00023157"/>
    </source>
</evidence>
<evidence type="ECO:0000256" key="7">
    <source>
        <dbReference type="ARBA" id="ARBA00023235"/>
    </source>
</evidence>
<dbReference type="InterPro" id="IPR013766">
    <property type="entry name" value="Thioredoxin_domain"/>
</dbReference>
<evidence type="ECO:0000313" key="12">
    <source>
        <dbReference type="EMBL" id="KAH0565153.1"/>
    </source>
</evidence>
<dbReference type="GO" id="GO:0005783">
    <property type="term" value="C:endoplasmic reticulum"/>
    <property type="evidence" value="ECO:0007669"/>
    <property type="project" value="InterPro"/>
</dbReference>
<name>A0A9P8RSL2_9PEZI</name>
<dbReference type="AlphaFoldDB" id="A0A9P8RSL2"/>
<accession>A0A9P8RSL2</accession>
<evidence type="ECO:0000256" key="2">
    <source>
        <dbReference type="ARBA" id="ARBA00006347"/>
    </source>
</evidence>
<keyword evidence="5" id="KW-0677">Repeat</keyword>
<feature type="chain" id="PRO_5040152458" description="protein disulfide-isomerase" evidence="10">
    <location>
        <begin position="21"/>
        <end position="386"/>
    </location>
</feature>
<comment type="caution">
    <text evidence="12">The sequence shown here is derived from an EMBL/GenBank/DDBJ whole genome shotgun (WGS) entry which is preliminary data.</text>
</comment>